<name>A0AAF0EW66_9BASI</name>
<dbReference type="FunFam" id="1.20.1560.10:FF:000013">
    <property type="entry name" value="ABC transporter C family member 2"/>
    <property type="match status" value="1"/>
</dbReference>
<dbReference type="Pfam" id="PF16417">
    <property type="entry name" value="CNOT1_TTP_bind"/>
    <property type="match status" value="1"/>
</dbReference>
<feature type="transmembrane region" description="Helical" evidence="17">
    <location>
        <begin position="3041"/>
        <end position="3059"/>
    </location>
</feature>
<dbReference type="CDD" id="cd18604">
    <property type="entry name" value="ABC_6TM_VMR1_D2_like"/>
    <property type="match status" value="1"/>
</dbReference>
<evidence type="ECO:0000256" key="12">
    <source>
        <dbReference type="ARBA" id="ARBA00023163"/>
    </source>
</evidence>
<dbReference type="InterPro" id="IPR024557">
    <property type="entry name" value="CNOT1_dom_4"/>
</dbReference>
<feature type="transmembrane region" description="Helical" evidence="17">
    <location>
        <begin position="3971"/>
        <end position="3991"/>
    </location>
</feature>
<dbReference type="Pfam" id="PF16418">
    <property type="entry name" value="CNOT1_HEAT"/>
    <property type="match status" value="1"/>
</dbReference>
<dbReference type="CDD" id="cd03250">
    <property type="entry name" value="ABCC_MRP_domain1"/>
    <property type="match status" value="1"/>
</dbReference>
<sequence>MAWRALRRLEYVLVALAFHLVFTWSIFDVYFRSPVVYPDERFSAASVASGTGPQQLDAPPADRLVLMVGDGLRADTLFQTHPWERLPVWAKHAAASGSAFLPRNESTAEVAPPERGVRVRVHAAPFLRTVAQTRGTYGVSHTRVPTESRPGHVALIAGMYEDMSAVTRGWKINPVAFDSVLNQSSHAYAFGSPDIVPMFVLGTPDGQSDSWVYDEEDEDFTKDATQLDLWVVERLEELLGAARTNATLDAQLRRPGTVFFLHLLGLDTTGHTYRPFSPEYVGNTIVVDDIARRVEELFREFFADEATAFVFTADHGMSRRGNHGDGDPDNTRTPVVAWGAGVPHARGSPTADVSDAYYANWDLPPRHDVAQADLAVLMASLIGIPVPAHAEGRLPLNYIDASPSYKAHALLANALQVLAIYRVKHDDREKRMLHFVPFPRLVDYEARVAAAREALSSGKFDAAIALCNALIDDALAGAKYLHQYDRLILGAIVVLGYIGLVAYGTTFLLGRYALESGASVEHHVSRSLLAATGLLLALAWSKFALERSPPMYFVYSGAAAAVWTIVACRVGTIEAAWAQRTSSARQIAVYLVLSLAVLQGMAAGYLSRWVWAPLIVAVAVAWPASLDGEARRRNASVLLLWTLLCTAAASFMLLSTEKDENLALLVAGGVVLLALGACVCLFPTALLGGSDVFWPRTKAALLYALVALVAAMIVTVSSARSLQAKSGLPLVNQLAGWAILVSSIGVPYAVGFQAPKGGNRQPVRQRLVVFVFALAPVFVILSLADEVLFFAVYAVWLVVWAAAEGALAQQQGDATPANAKSSSGWRLLQLDDVRVGITYLLLLHAGFFGTGNIASISSFYLSPVYRLVPVFNPFLMAMLLVLKLIAPFIVLATVVHALCGQPVSRGRTCAILGSGLGVRDVQLPITIAAVAADVLALNFFFSIRDYGSWLEIGQSITHFVMANLLQMYMLVIATASAELMGVSAPSAGIVRRTSPFARTLRSQTLPQSTLEEETPQFDDALSLAKSHVRHLLWQLEPANCDATKAELSLLCSEFGNPLVNHVVHWLQDAQDTSKEAVALLATARDWLPKMPDTMFAGIGGAAAPAPSSDSIVILAAAVDHLKANERAQPAALSPFFASLIDNTSFERSHKRQFFATARQTVGAETLAQSLQLALPHTAARTAAPLLLDLGPDGLASAELAGAILDRAEFSPSPESVAALLAPLLSASDTAPATDMRVLTTAVATRAGRGFAWSDAVRGLDAHELTLVPGAPLGTVLADMLLASPPSEPAAVAGLWGVWTRRLQQLMLLHALLQLDADVFSFAALPTRRVISAEDVASAPPAVQAAASAVLGSTWNALDLIETLMQLAGSATSSVTDDSHDVGKAFTLILERGIKTHAECVLLGLVQLPQPPSPVQLQLVSKLLIMFLAGHASHQFVFWALWHKTPSLLLEAFGRLYAENPLNLQRLIEVAHEQGFLREMLADRTTDFALDAAALASRYEYIALDQWLQQQINEDPEMISKTLDFVEAKVKDDLLRRDPQADPTFVPLAVHTVATILRVLRMNGDQMAATEIEHFKVVRNLCLQLYPRLMSLVPGAEAQEPGLAVATFPTDIHREADTWYRQMYEEKISVDDLVALLQRSRESSDPHDTQLFACMVHTLFDEHRWFELYYPPRELLMTAAVFGTLIQRRLIDTIPLGIAIRYVLDALRMPPDSTMFHFGVQALLRFQGRLVEWPQLCNALLGLPHLAQTHPEIVALATRALAAVENAPAETSIADISPDPLPATPQRAPEESVSDKILFLVNNMSPTNLPEKLAAARPLLTAEIFHWFAKYLVGERVGTEPNNHGLYVQFLDGLQRDIYTYVLYETLLQVHVLLDSDKTSQSAAERTRLKNLAAWLGTITLARDRPLLHRNISLKSILQHGYDSGRLIVAIPFVCKVLEQCASSRVFHPPNPWVMGVVRALVELYQHAELKLNLKFEIEVLCKCLGLDVHQIEPASVITDREQYTNTSPLTQQLDKMSVKDYEREPPEPRSAPGPTPTDSSAALLQSVAPYITINPALVPYANNAAWKRILFVALERAVREIIAPVVERSVTIASISTRELVGKDFAMEPDETRLRAAAHHMAQTMAGSLALVTCKEPLRMSIAAHARSLFAASGVGEQQLPEQGLHFLVQDNLDLACSVVEKTAMEQALVKVDEGLATAYALRREHATHPRAAVFWDSSSLAHYSTTLPDILRIAPPGLQPQQLRVYEDIGLGPLALEQRDPEFDEVSSALAPTLVLERFVVMAGELEVLLADAGEIQSLASLPSGHLVTQIAPHVARLVAQGAPRDETVLLLAQKAVQLLYRAQTTLAREVWVLVLEQLCELSLKVAKEVTAWLVHAEDERKFNVPVTLVLLRANLIAVGELDRQLAKTLLRGHYGTNALEYAAQLVHELVVVPGAAVARVQFANVIAALQRAAQHGQSSPTTTRVLQELEERSDSAASGTVAGTPTAPLREQLAYSFASWVRVYQQSPSPDKSFIEFVTQLQSQNVLKGEEISSLFFRVCTEVAVEHYHKQRAVGGTPATGLYAPIDTFAKMIVYMVKYHADPLGADDAQAKVHYLAKIMSIVVLVLAASHEEMGSRFQQRPFFRLFSSIMHDLHSARASLQGVYSRALLTVAHSLNTLQPLFFPGFAFSWLSLVSHRMFLPKLLGAGRPGTAAFHRLFVAHLRFMAPFLAGGVLHDTTRLLYKATLRILLLLLHDFPEYLAEHAHALCVLLPAPCIQMRNVILCAYPPSVRLPHPFATQVPDVQTDAVVVANVRSTIAAVPGLVEALDAHLTGNAQKTIVAQLCDAFRAARGSERYNFALMGAVVLYSATAALGDGQLQAPHAAQTADVVGALVPSVLAELDAEGRYLLLSAAANELRFPSQHTFFFARLFVAVYTNAVDDSTREQVLRVLLERVLAHRPHPWGLLYTLARLLRTSNVQLPGAPREISAILEHMSQLLADASLDRAEDSTIFKAAARVPQVAPPRHELLFSLIELAIAVVLLATHLVGYSYWVEDAEWQTRGIFVWSYLVFVHLISISRQWQLRAAKLFPTLTYALITLSNARTALLIPYDEDTRSLTLFQAAAGVVALAVCMLVPVSDAEAPVFAVAREMTLTAPQGEMEPLNARASLLSRMTFGYMTPLLIRFYGKVLSAADMPQIPPSMHAAADVADFRLGHGKLRWRLAKQFSVSIAIHLALSLMRTFCSMMPVVCLQNLLAYSTGRAGPSAPPKHVGVLLAFGILAALCADALCRAQVLMQGRHTAVRLRSVLFTQVLSKALRRRIVRTGLASDGQITNLVGVDISKVVEFVAMIHQPMVEQPLLIVLSIIYLVHLLGSAALVGVGIMILALPLQVALSKAALRVQEQMLRSTDTRLDQLSEVLSSIKTVKFFAWERPFAALLRSARANELHMLRRSLVLDVVYDFAFVGVPMLVTMATFGVHTLLFHRPLTAQTAFTALAIFNMLRAPLADMPEMVMRCLAASVSLGRIDTFLNEPETEKYEQLAGATSDIGFAHGSFTHDARDDAPLALADISCAFPPGVSIVVGPVGSGKSSLLLALLGELQRANGETFMPDSTNATVDDDGLTSSAAYCTQNSWILGTSVRENILFGTPYDEARYRQVLYACALEPDLDTLEFFDATEVGEKGTTLSGGQKARVALARALYSRARYVLIDDALSAVDAHTAQHLVEHALCGKLAQGRTIVLVTHSVSLVLPVAVYAVSLEHGEIMAQGNPAELVERGLIPMSDSNQSESTRIIGRPLADEQWHAAIKRREAHIDRNAEKISVSRTNIGQYARYGAAAAAVPGIAFALWALVAALYASVRGADVAASSWLRQWARSYDLEDTAASHGTSYYLGVYAALVAVFVLVTVARDATQYSISLNISRHLYDNVVASLLHAKPQFYDRTPIGRIMNRLSKDMETVDQEITTSLQMLIEALVNFIAILAVICWATPRFLIGLVFVVLIYWSIATLYMHSSRQVKRIDSTERSPLYTLIGETLAGTVTIRAFGAGNTVMTNCLGLLDRAARPFLLLWMENRWLSVRVDIAGAFIAFSTAFLLVLQDADAALVGFTLSYAVLIVNVVLRIVRRFTLTEINMNAVERIGEYIDIEPEKQGGTAPPAHWPTDSGNIIVKDLAVRYGTEFPRALDGVSFEVRPGEKVGIVGRTGSGKSTLSLAFFRFLEAEAGSIEIDGINIADIPLDSLRRQLTIIPQDSQLFKGTVRSNLDPFGTVDDADMWSALRRCQLVHVDASGNIKSNSAVTSLDDTVEQGGTNFSAGQRQLLSLARGMIKLRNSRILILDESTANLDSESDALIQRTIREEMAPGATILTVAHRLKTIIDYDKVLVLGYGRVLEFGSPAQLLANKESAFFSLCANSGDLDMLRDAVKNSQ</sequence>
<dbReference type="InterPro" id="IPR040398">
    <property type="entry name" value="Not1"/>
</dbReference>
<dbReference type="InterPro" id="IPR032193">
    <property type="entry name" value="CNOT1_TTP_bind"/>
</dbReference>
<feature type="transmembrane region" description="Helical" evidence="17">
    <location>
        <begin position="4056"/>
        <end position="4077"/>
    </location>
</feature>
<feature type="transmembrane region" description="Helical" evidence="17">
    <location>
        <begin position="767"/>
        <end position="784"/>
    </location>
</feature>
<evidence type="ECO:0000256" key="8">
    <source>
        <dbReference type="ARBA" id="ARBA00022840"/>
    </source>
</evidence>
<dbReference type="InterPro" id="IPR027417">
    <property type="entry name" value="P-loop_NTPase"/>
</dbReference>
<dbReference type="Gene3D" id="1.25.40.800">
    <property type="match status" value="1"/>
</dbReference>
<dbReference type="InterPro" id="IPR003439">
    <property type="entry name" value="ABC_transporter-like_ATP-bd"/>
</dbReference>
<dbReference type="GO" id="GO:0005789">
    <property type="term" value="C:endoplasmic reticulum membrane"/>
    <property type="evidence" value="ECO:0007669"/>
    <property type="project" value="InterPro"/>
</dbReference>
<keyword evidence="7" id="KW-0547">Nucleotide-binding</keyword>
<dbReference type="PROSITE" id="PS50893">
    <property type="entry name" value="ABC_TRANSPORTER_2"/>
    <property type="match status" value="2"/>
</dbReference>
<dbReference type="CDD" id="cd18596">
    <property type="entry name" value="ABC_6TM_VMR1_D1_like"/>
    <property type="match status" value="1"/>
</dbReference>
<accession>A0AAF0EW66</accession>
<evidence type="ECO:0000256" key="14">
    <source>
        <dbReference type="ARBA" id="ARBA00059181"/>
    </source>
</evidence>
<comment type="subcellular location">
    <subcellularLocation>
        <location evidence="2">Membrane</location>
        <topology evidence="2">Multi-pass membrane protein</topology>
    </subcellularLocation>
    <subcellularLocation>
        <location evidence="1">Nucleus</location>
    </subcellularLocation>
</comment>
<dbReference type="Pfam" id="PF04054">
    <property type="entry name" value="Not1"/>
    <property type="match status" value="1"/>
</dbReference>
<feature type="domain" description="ABC transmembrane type-1" evidence="19">
    <location>
        <begin position="3831"/>
        <end position="4118"/>
    </location>
</feature>
<dbReference type="FunFam" id="3.40.50.300:FF:000630">
    <property type="entry name" value="ATP-binding cassette (ABC) transporter, putative"/>
    <property type="match status" value="1"/>
</dbReference>
<dbReference type="InterPro" id="IPR011527">
    <property type="entry name" value="ABC1_TM_dom"/>
</dbReference>
<evidence type="ECO:0000256" key="9">
    <source>
        <dbReference type="ARBA" id="ARBA00022989"/>
    </source>
</evidence>
<feature type="compositionally biased region" description="Basic and acidic residues" evidence="16">
    <location>
        <begin position="2016"/>
        <end position="2027"/>
    </location>
</feature>
<keyword evidence="11 17" id="KW-0472">Membrane</keyword>
<dbReference type="Gene3D" id="1.20.1560.10">
    <property type="entry name" value="ABC transporter type 1, transmembrane domain"/>
    <property type="match status" value="2"/>
</dbReference>
<evidence type="ECO:0000256" key="5">
    <source>
        <dbReference type="ARBA" id="ARBA00022692"/>
    </source>
</evidence>
<dbReference type="InterPro" id="IPR038535">
    <property type="entry name" value="CNOT1_TTP_bind_sf"/>
</dbReference>
<dbReference type="InterPro" id="IPR017850">
    <property type="entry name" value="Alkaline_phosphatase_core_sf"/>
</dbReference>
<dbReference type="GO" id="GO:0030015">
    <property type="term" value="C:CCR4-NOT core complex"/>
    <property type="evidence" value="ECO:0007669"/>
    <property type="project" value="InterPro"/>
</dbReference>
<evidence type="ECO:0000256" key="2">
    <source>
        <dbReference type="ARBA" id="ARBA00004141"/>
    </source>
</evidence>
<gene>
    <name evidence="20" type="primary">CDC39</name>
    <name evidence="20" type="ORF">MCUN1_000718</name>
</gene>
<dbReference type="Gene3D" id="3.40.50.300">
    <property type="entry name" value="P-loop containing nucleotide triphosphate hydrolases"/>
    <property type="match status" value="2"/>
</dbReference>
<dbReference type="InterPro" id="IPR017852">
    <property type="entry name" value="GPI_EtnP_transferase_1_C"/>
</dbReference>
<feature type="transmembrane region" description="Helical" evidence="17">
    <location>
        <begin position="3870"/>
        <end position="3889"/>
    </location>
</feature>
<dbReference type="GO" id="GO:0017148">
    <property type="term" value="P:negative regulation of translation"/>
    <property type="evidence" value="ECO:0007669"/>
    <property type="project" value="InterPro"/>
</dbReference>
<dbReference type="Gene3D" id="1.25.40.840">
    <property type="entry name" value="CCR4-NOT transcription complex subunit 1 TTP binding domain"/>
    <property type="match status" value="1"/>
</dbReference>
<evidence type="ECO:0000256" key="16">
    <source>
        <dbReference type="SAM" id="MobiDB-lite"/>
    </source>
</evidence>
<keyword evidence="8" id="KW-0067">ATP-binding</keyword>
<organism evidence="20 21">
    <name type="scientific">Malassezia cuniculi</name>
    <dbReference type="NCBI Taxonomy" id="948313"/>
    <lineage>
        <taxon>Eukaryota</taxon>
        <taxon>Fungi</taxon>
        <taxon>Dikarya</taxon>
        <taxon>Basidiomycota</taxon>
        <taxon>Ustilaginomycotina</taxon>
        <taxon>Malasseziomycetes</taxon>
        <taxon>Malasseziales</taxon>
        <taxon>Malasseziaceae</taxon>
        <taxon>Malassezia</taxon>
    </lineage>
</organism>
<dbReference type="GO" id="GO:0005524">
    <property type="term" value="F:ATP binding"/>
    <property type="evidence" value="ECO:0007669"/>
    <property type="project" value="UniProtKB-KW"/>
</dbReference>
<dbReference type="InterPro" id="IPR032191">
    <property type="entry name" value="CNOT1_CAF1_bind"/>
</dbReference>
<feature type="transmembrane region" description="Helical" evidence="17">
    <location>
        <begin position="3252"/>
        <end position="3272"/>
    </location>
</feature>
<proteinExistence type="predicted"/>
<keyword evidence="12" id="KW-0804">Transcription</keyword>
<dbReference type="PANTHER" id="PTHR13162:SF8">
    <property type="entry name" value="CCR4-NOT TRANSCRIPTION COMPLEX SUBUNIT 1"/>
    <property type="match status" value="1"/>
</dbReference>
<dbReference type="GO" id="GO:0051377">
    <property type="term" value="F:mannose-ethanolamine phosphotransferase activity"/>
    <property type="evidence" value="ECO:0007669"/>
    <property type="project" value="InterPro"/>
</dbReference>
<dbReference type="GO" id="GO:0060090">
    <property type="term" value="F:molecular adaptor activity"/>
    <property type="evidence" value="ECO:0007669"/>
    <property type="project" value="TreeGrafter"/>
</dbReference>
<dbReference type="Pfam" id="PF00664">
    <property type="entry name" value="ABC_membrane"/>
    <property type="match status" value="2"/>
</dbReference>
<feature type="transmembrane region" description="Helical" evidence="17">
    <location>
        <begin position="3444"/>
        <end position="3465"/>
    </location>
</feature>
<dbReference type="SUPFAM" id="SSF53649">
    <property type="entry name" value="Alkaline phosphatase-like"/>
    <property type="match status" value="1"/>
</dbReference>
<dbReference type="Proteomes" id="UP001219933">
    <property type="component" value="Chromosome 1"/>
</dbReference>
<dbReference type="Pfam" id="PF16415">
    <property type="entry name" value="CNOT1_CAF1_bind"/>
    <property type="match status" value="1"/>
</dbReference>
<feature type="transmembrane region" description="Helical" evidence="17">
    <location>
        <begin position="551"/>
        <end position="572"/>
    </location>
</feature>
<dbReference type="Pfam" id="PF25097">
    <property type="entry name" value="ARM_Cnot1"/>
    <property type="match status" value="1"/>
</dbReference>
<evidence type="ECO:0000256" key="1">
    <source>
        <dbReference type="ARBA" id="ARBA00004123"/>
    </source>
</evidence>
<evidence type="ECO:0000256" key="17">
    <source>
        <dbReference type="SAM" id="Phobius"/>
    </source>
</evidence>
<dbReference type="PROSITE" id="PS00211">
    <property type="entry name" value="ABC_TRANSPORTER_1"/>
    <property type="match status" value="2"/>
</dbReference>
<dbReference type="EMBL" id="CP119877">
    <property type="protein sequence ID" value="WFD33892.1"/>
    <property type="molecule type" value="Genomic_DNA"/>
</dbReference>
<dbReference type="Pfam" id="PF12842">
    <property type="entry name" value="DUF3819"/>
    <property type="match status" value="1"/>
</dbReference>
<feature type="transmembrane region" description="Helical" evidence="17">
    <location>
        <begin position="12"/>
        <end position="31"/>
    </location>
</feature>
<keyword evidence="21" id="KW-1185">Reference proteome</keyword>
<feature type="transmembrane region" description="Helical" evidence="17">
    <location>
        <begin position="4083"/>
        <end position="4103"/>
    </location>
</feature>
<dbReference type="GO" id="GO:0000932">
    <property type="term" value="C:P-body"/>
    <property type="evidence" value="ECO:0007669"/>
    <property type="project" value="TreeGrafter"/>
</dbReference>
<feature type="domain" description="ABC transporter" evidence="18">
    <location>
        <begin position="3530"/>
        <end position="3768"/>
    </location>
</feature>
<feature type="transmembrane region" description="Helical" evidence="17">
    <location>
        <begin position="3815"/>
        <end position="3840"/>
    </location>
</feature>
<feature type="transmembrane region" description="Helical" evidence="17">
    <location>
        <begin position="609"/>
        <end position="626"/>
    </location>
</feature>
<keyword evidence="6" id="KW-0677">Repeat</keyword>
<dbReference type="Pfam" id="PF00005">
    <property type="entry name" value="ABC_tran"/>
    <property type="match status" value="2"/>
</dbReference>
<feature type="transmembrane region" description="Helical" evidence="17">
    <location>
        <begin position="3944"/>
        <end position="3965"/>
    </location>
</feature>
<feature type="domain" description="ABC transporter" evidence="18">
    <location>
        <begin position="4146"/>
        <end position="4390"/>
    </location>
</feature>
<feature type="transmembrane region" description="Helical" evidence="17">
    <location>
        <begin position="584"/>
        <end position="603"/>
    </location>
</feature>
<dbReference type="GO" id="GO:0016887">
    <property type="term" value="F:ATP hydrolysis activity"/>
    <property type="evidence" value="ECO:0007669"/>
    <property type="project" value="InterPro"/>
</dbReference>
<feature type="domain" description="ABC transmembrane type-1" evidence="19">
    <location>
        <begin position="3217"/>
        <end position="3500"/>
    </location>
</feature>
<evidence type="ECO:0000259" key="19">
    <source>
        <dbReference type="PROSITE" id="PS50929"/>
    </source>
</evidence>
<reference evidence="20" key="1">
    <citation type="submission" date="2023-03" db="EMBL/GenBank/DDBJ databases">
        <title>Mating type loci evolution in Malassezia.</title>
        <authorList>
            <person name="Coelho M.A."/>
        </authorList>
    </citation>
    <scope>NUCLEOTIDE SEQUENCE</scope>
    <source>
        <strain evidence="20">CBS 11721</strain>
    </source>
</reference>
<dbReference type="SUPFAM" id="SSF90123">
    <property type="entry name" value="ABC transporter transmembrane region"/>
    <property type="match status" value="2"/>
</dbReference>
<dbReference type="InterPro" id="IPR055454">
    <property type="entry name" value="CNOT1-like_NOT1_connector"/>
</dbReference>
<protein>
    <recommendedName>
        <fullName evidence="15">General negative regulator of transcription subunit 1</fullName>
    </recommendedName>
</protein>
<comment type="function">
    <text evidence="14">Acts as a component of the CCR4-NOT core complex, which in the nucleus seems to be a general transcription factor, and in the cytoplasm the major mRNA deadenylase involved in mRNA turnover. The NOT protein subcomplex negatively regulates the basal and activated transcription of many genes. Preferentially affects TC-type TATA element-dependent transcription. Could directly or indirectly inhibit component(s) of the general transcription machinery.</text>
</comment>
<evidence type="ECO:0000256" key="4">
    <source>
        <dbReference type="ARBA" id="ARBA00022491"/>
    </source>
</evidence>
<feature type="transmembrane region" description="Helical" evidence="17">
    <location>
        <begin position="700"/>
        <end position="722"/>
    </location>
</feature>
<dbReference type="GO" id="GO:0140359">
    <property type="term" value="F:ABC-type transporter activity"/>
    <property type="evidence" value="ECO:0007669"/>
    <property type="project" value="InterPro"/>
</dbReference>
<evidence type="ECO:0000313" key="21">
    <source>
        <dbReference type="Proteomes" id="UP001219933"/>
    </source>
</evidence>
<feature type="transmembrane region" description="Helical" evidence="17">
    <location>
        <begin position="836"/>
        <end position="862"/>
    </location>
</feature>
<evidence type="ECO:0000313" key="20">
    <source>
        <dbReference type="EMBL" id="WFD33892.1"/>
    </source>
</evidence>
<dbReference type="SUPFAM" id="SSF52540">
    <property type="entry name" value="P-loop containing nucleoside triphosphate hydrolases"/>
    <property type="match status" value="2"/>
</dbReference>
<keyword evidence="5 17" id="KW-0812">Transmembrane</keyword>
<evidence type="ECO:0000256" key="11">
    <source>
        <dbReference type="ARBA" id="ARBA00023136"/>
    </source>
</evidence>
<evidence type="ECO:0000259" key="18">
    <source>
        <dbReference type="PROSITE" id="PS50893"/>
    </source>
</evidence>
<dbReference type="CDD" id="cd03244">
    <property type="entry name" value="ABCC_MRP_domain2"/>
    <property type="match status" value="1"/>
</dbReference>
<evidence type="ECO:0000256" key="7">
    <source>
        <dbReference type="ARBA" id="ARBA00022741"/>
    </source>
</evidence>
<dbReference type="InterPro" id="IPR037671">
    <property type="entry name" value="PIGN_N"/>
</dbReference>
<dbReference type="GO" id="GO:0000289">
    <property type="term" value="P:nuclear-transcribed mRNA poly(A) tail shortening"/>
    <property type="evidence" value="ECO:0007669"/>
    <property type="project" value="UniProtKB-ARBA"/>
</dbReference>
<dbReference type="Pfam" id="PF04987">
    <property type="entry name" value="PigN"/>
    <property type="match status" value="1"/>
</dbReference>
<dbReference type="InterPro" id="IPR036640">
    <property type="entry name" value="ABC1_TM_sf"/>
</dbReference>
<evidence type="ECO:0000256" key="10">
    <source>
        <dbReference type="ARBA" id="ARBA00023015"/>
    </source>
</evidence>
<dbReference type="GO" id="GO:0005634">
    <property type="term" value="C:nucleus"/>
    <property type="evidence" value="ECO:0007669"/>
    <property type="project" value="UniProtKB-SubCell"/>
</dbReference>
<feature type="transmembrane region" description="Helical" evidence="17">
    <location>
        <begin position="3209"/>
        <end position="3232"/>
    </location>
</feature>
<dbReference type="SMART" id="SM00382">
    <property type="entry name" value="AAA"/>
    <property type="match status" value="2"/>
</dbReference>
<dbReference type="FunFam" id="1.25.40.180:FF:000012">
    <property type="entry name" value="Ccr4-Not transcription complex subunit"/>
    <property type="match status" value="1"/>
</dbReference>
<keyword evidence="3" id="KW-0813">Transport</keyword>
<dbReference type="InterPro" id="IPR007196">
    <property type="entry name" value="CCR4-Not_Not1_C"/>
</dbReference>
<evidence type="ECO:0000256" key="6">
    <source>
        <dbReference type="ARBA" id="ARBA00022737"/>
    </source>
</evidence>
<feature type="transmembrane region" description="Helical" evidence="17">
    <location>
        <begin position="3099"/>
        <end position="3118"/>
    </location>
</feature>
<feature type="transmembrane region" description="Helical" evidence="17">
    <location>
        <begin position="526"/>
        <end position="545"/>
    </location>
</feature>
<feature type="transmembrane region" description="Helical" evidence="17">
    <location>
        <begin position="3342"/>
        <end position="3370"/>
    </location>
</feature>
<feature type="region of interest" description="Disordered" evidence="16">
    <location>
        <begin position="2014"/>
        <end position="2039"/>
    </location>
</feature>
<evidence type="ECO:0000256" key="3">
    <source>
        <dbReference type="ARBA" id="ARBA00022448"/>
    </source>
</evidence>
<dbReference type="GO" id="GO:0006506">
    <property type="term" value="P:GPI anchor biosynthetic process"/>
    <property type="evidence" value="ECO:0007669"/>
    <property type="project" value="InterPro"/>
</dbReference>
<dbReference type="InterPro" id="IPR003593">
    <property type="entry name" value="AAA+_ATPase"/>
</dbReference>
<keyword evidence="10" id="KW-0805">Transcription regulation</keyword>
<feature type="transmembrane region" description="Helical" evidence="17">
    <location>
        <begin position="734"/>
        <end position="755"/>
    </location>
</feature>
<feature type="transmembrane region" description="Helical" evidence="17">
    <location>
        <begin position="874"/>
        <end position="900"/>
    </location>
</feature>
<dbReference type="Gene3D" id="1.25.40.790">
    <property type="match status" value="1"/>
</dbReference>
<keyword evidence="4" id="KW-0678">Repressor</keyword>
<feature type="transmembrane region" description="Helical" evidence="17">
    <location>
        <begin position="3011"/>
        <end position="3035"/>
    </location>
</feature>
<dbReference type="InterPro" id="IPR032194">
    <property type="entry name" value="CNOT1_HEAT"/>
</dbReference>
<feature type="transmembrane region" description="Helical" evidence="17">
    <location>
        <begin position="638"/>
        <end position="656"/>
    </location>
</feature>
<evidence type="ECO:0000256" key="15">
    <source>
        <dbReference type="ARBA" id="ARBA00074459"/>
    </source>
</evidence>
<feature type="transmembrane region" description="Helical" evidence="17">
    <location>
        <begin position="487"/>
        <end position="514"/>
    </location>
</feature>
<feature type="transmembrane region" description="Helical" evidence="17">
    <location>
        <begin position="662"/>
        <end position="688"/>
    </location>
</feature>
<dbReference type="Gene3D" id="3.40.720.10">
    <property type="entry name" value="Alkaline Phosphatase, subunit A"/>
    <property type="match status" value="1"/>
</dbReference>
<feature type="transmembrane region" description="Helical" evidence="17">
    <location>
        <begin position="967"/>
        <end position="990"/>
    </location>
</feature>
<dbReference type="CDD" id="cd16020">
    <property type="entry name" value="GPI_EPT_1"/>
    <property type="match status" value="1"/>
</dbReference>
<dbReference type="InterPro" id="IPR017871">
    <property type="entry name" value="ABC_transporter-like_CS"/>
</dbReference>
<dbReference type="PANTHER" id="PTHR13162">
    <property type="entry name" value="CCR4-NOT TRANSCRIPTION COMPLEX"/>
    <property type="match status" value="1"/>
</dbReference>
<evidence type="ECO:0000256" key="13">
    <source>
        <dbReference type="ARBA" id="ARBA00023242"/>
    </source>
</evidence>
<keyword evidence="9 17" id="KW-1133">Transmembrane helix</keyword>
<dbReference type="Gene3D" id="1.25.40.180">
    <property type="match status" value="1"/>
</dbReference>
<keyword evidence="13" id="KW-0539">Nucleus</keyword>
<feature type="transmembrane region" description="Helical" evidence="17">
    <location>
        <begin position="790"/>
        <end position="808"/>
    </location>
</feature>
<dbReference type="PROSITE" id="PS50929">
    <property type="entry name" value="ABC_TM1F"/>
    <property type="match status" value="2"/>
</dbReference>
<dbReference type="CDD" id="cd20710">
    <property type="entry name" value="NOT1_connector"/>
    <property type="match status" value="1"/>
</dbReference>